<gene>
    <name evidence="1" type="ORF">G3W62_18495</name>
</gene>
<protein>
    <submittedName>
        <fullName evidence="1">Uncharacterized protein</fullName>
    </submittedName>
</protein>
<sequence length="64" mass="7425">MQSTDTKEKNKNASGAVEHTPLMKQFFAAKSDYPDLLLFFRMGDFYELFYDDARKAARLLDITL</sequence>
<dbReference type="Pfam" id="PF01624">
    <property type="entry name" value="MutS_I"/>
    <property type="match status" value="1"/>
</dbReference>
<dbReference type="GO" id="GO:0030983">
    <property type="term" value="F:mismatched DNA binding"/>
    <property type="evidence" value="ECO:0007669"/>
    <property type="project" value="InterPro"/>
</dbReference>
<dbReference type="EMBL" id="JAAGYV010000186">
    <property type="protein sequence ID" value="NEK74734.1"/>
    <property type="molecule type" value="Genomic_DNA"/>
</dbReference>
<dbReference type="SUPFAM" id="SSF55271">
    <property type="entry name" value="DNA repair protein MutS, domain I"/>
    <property type="match status" value="1"/>
</dbReference>
<comment type="caution">
    <text evidence="1">The sequence shown here is derived from an EMBL/GenBank/DDBJ whole genome shotgun (WGS) entry which is preliminary data.</text>
</comment>
<organism evidence="1">
    <name type="scientific">Xanthomonas euvesicatoria</name>
    <dbReference type="NCBI Taxonomy" id="456327"/>
    <lineage>
        <taxon>Bacteria</taxon>
        <taxon>Pseudomonadati</taxon>
        <taxon>Pseudomonadota</taxon>
        <taxon>Gammaproteobacteria</taxon>
        <taxon>Lysobacterales</taxon>
        <taxon>Lysobacteraceae</taxon>
        <taxon>Xanthomonas</taxon>
    </lineage>
</organism>
<reference evidence="1" key="1">
    <citation type="submission" date="2019-11" db="EMBL/GenBank/DDBJ databases">
        <title>Genome-resolved metagenomics to study the prevalence of co-infection and intraspecific heterogeneity among plant pathogen metapopulations.</title>
        <authorList>
            <person name="Newberry E."/>
            <person name="Bhandari R."/>
            <person name="Kemble J."/>
            <person name="Sikora E."/>
            <person name="Potnis N."/>
        </authorList>
    </citation>
    <scope>NUCLEOTIDE SEQUENCE</scope>
    <source>
        <strain evidence="1">Xe_Pep_Tuscaloosa_18b</strain>
    </source>
</reference>
<dbReference type="Gene3D" id="3.40.1170.10">
    <property type="entry name" value="DNA repair protein MutS, domain I"/>
    <property type="match status" value="1"/>
</dbReference>
<dbReference type="AlphaFoldDB" id="A0A6B3KJ36"/>
<name>A0A6B3KJ36_XANEU</name>
<evidence type="ECO:0000313" key="1">
    <source>
        <dbReference type="EMBL" id="NEK74734.1"/>
    </source>
</evidence>
<dbReference type="InterPro" id="IPR016151">
    <property type="entry name" value="DNA_mismatch_repair_MutS_N"/>
</dbReference>
<feature type="non-terminal residue" evidence="1">
    <location>
        <position position="64"/>
    </location>
</feature>
<dbReference type="GO" id="GO:0006298">
    <property type="term" value="P:mismatch repair"/>
    <property type="evidence" value="ECO:0007669"/>
    <property type="project" value="InterPro"/>
</dbReference>
<accession>A0A6B3KJ36</accession>
<dbReference type="InterPro" id="IPR007695">
    <property type="entry name" value="DNA_mismatch_repair_MutS-lik_N"/>
</dbReference>
<dbReference type="GO" id="GO:0005524">
    <property type="term" value="F:ATP binding"/>
    <property type="evidence" value="ECO:0007669"/>
    <property type="project" value="InterPro"/>
</dbReference>
<proteinExistence type="predicted"/>